<protein>
    <submittedName>
        <fullName evidence="2">Glycosyltransferase family 90 protein</fullName>
    </submittedName>
</protein>
<feature type="domain" description="Glycosyl transferase CAP10" evidence="1">
    <location>
        <begin position="268"/>
        <end position="545"/>
    </location>
</feature>
<reference evidence="2 3" key="1">
    <citation type="journal article" date="2015" name="Fungal Genet. Biol.">
        <title>Evolution of novel wood decay mechanisms in Agaricales revealed by the genome sequences of Fistulina hepatica and Cylindrobasidium torrendii.</title>
        <authorList>
            <person name="Floudas D."/>
            <person name="Held B.W."/>
            <person name="Riley R."/>
            <person name="Nagy L.G."/>
            <person name="Koehler G."/>
            <person name="Ransdell A.S."/>
            <person name="Younus H."/>
            <person name="Chow J."/>
            <person name="Chiniquy J."/>
            <person name="Lipzen A."/>
            <person name="Tritt A."/>
            <person name="Sun H."/>
            <person name="Haridas S."/>
            <person name="LaButti K."/>
            <person name="Ohm R.A."/>
            <person name="Kues U."/>
            <person name="Blanchette R.A."/>
            <person name="Grigoriev I.V."/>
            <person name="Minto R.E."/>
            <person name="Hibbett D.S."/>
        </authorList>
    </citation>
    <scope>NUCLEOTIDE SEQUENCE [LARGE SCALE GENOMIC DNA]</scope>
    <source>
        <strain evidence="2 3">FP15055 ss-10</strain>
    </source>
</reference>
<dbReference type="PANTHER" id="PTHR12203:SF118">
    <property type="entry name" value="BETA-1,2-XYLOSYLTRANSFERASE 1"/>
    <property type="match status" value="1"/>
</dbReference>
<dbReference type="Pfam" id="PF05686">
    <property type="entry name" value="Glyco_transf_90"/>
    <property type="match status" value="1"/>
</dbReference>
<organism evidence="2 3">
    <name type="scientific">Cylindrobasidium torrendii FP15055 ss-10</name>
    <dbReference type="NCBI Taxonomy" id="1314674"/>
    <lineage>
        <taxon>Eukaryota</taxon>
        <taxon>Fungi</taxon>
        <taxon>Dikarya</taxon>
        <taxon>Basidiomycota</taxon>
        <taxon>Agaricomycotina</taxon>
        <taxon>Agaricomycetes</taxon>
        <taxon>Agaricomycetidae</taxon>
        <taxon>Agaricales</taxon>
        <taxon>Marasmiineae</taxon>
        <taxon>Physalacriaceae</taxon>
        <taxon>Cylindrobasidium</taxon>
    </lineage>
</organism>
<dbReference type="InterPro" id="IPR051091">
    <property type="entry name" value="O-Glucosyltr/Glycosyltrsf_90"/>
</dbReference>
<gene>
    <name evidence="2" type="ORF">CYLTODRAFT_358525</name>
</gene>
<dbReference type="EMBL" id="KN880638">
    <property type="protein sequence ID" value="KIY64389.1"/>
    <property type="molecule type" value="Genomic_DNA"/>
</dbReference>
<dbReference type="OrthoDB" id="541052at2759"/>
<evidence type="ECO:0000313" key="2">
    <source>
        <dbReference type="EMBL" id="KIY64389.1"/>
    </source>
</evidence>
<keyword evidence="3" id="KW-1185">Reference proteome</keyword>
<dbReference type="PANTHER" id="PTHR12203">
    <property type="entry name" value="KDEL LYS-ASP-GLU-LEU CONTAINING - RELATED"/>
    <property type="match status" value="1"/>
</dbReference>
<evidence type="ECO:0000259" key="1">
    <source>
        <dbReference type="SMART" id="SM00672"/>
    </source>
</evidence>
<dbReference type="SMART" id="SM00672">
    <property type="entry name" value="CAP10"/>
    <property type="match status" value="1"/>
</dbReference>
<dbReference type="GO" id="GO:0016740">
    <property type="term" value="F:transferase activity"/>
    <property type="evidence" value="ECO:0007669"/>
    <property type="project" value="UniProtKB-KW"/>
</dbReference>
<name>A0A0D7B2J2_9AGAR</name>
<dbReference type="InterPro" id="IPR006598">
    <property type="entry name" value="CAP10"/>
</dbReference>
<sequence length="555" mass="64622">MEIENFLPDQRHPIHDVISYSQAQWDKKVRRASKTLREAVAEYKRRYKRSPPRGFDKWWQYVQDHNVQLPDEYDQIYRDIEPFWAVSPEDLNRIEQEFEGHFESFTLGKGPHPLDSLFIPGVHSPGDGIIKIVNHTLREENRDHLLGGGIQVIATLVDVEHHLPPFRAPFLPHDNPDQVFDWELKQLMLKHAAAGTHIDPFNTGIPVKHHGWLAVCDPMSPAWKDPISFTEPYVHKEPRSFIYEHQKAMDPCLHPSILREHGQFLSYHKGPFPQQKFIPNFAWSPSTMHQDITIAHTISWRTDLMNNPTLHSWDEKMDERLAWRGRNTGIWHGGENEWYLAQRERLVEFAAGGENGLTGSVKILIEGLAADGRTVLEEIEVNKTLIAPAMLDIGYIEGPTASDAPEVRSALLKRYDFNRRPHTELQTSNYKYLMDVDGNAWSSRFYRLISQSGSLIFKSTVYPEWWADRVQPWVHYVPVKNDYSDLLDSLVFFRGGLDGRGRHDEEARKIADAGKKWAADFWRPEDMTAYNFRLFLEYARILSLDRDKPEWNFEL</sequence>
<evidence type="ECO:0000313" key="3">
    <source>
        <dbReference type="Proteomes" id="UP000054007"/>
    </source>
</evidence>
<accession>A0A0D7B2J2</accession>
<dbReference type="Proteomes" id="UP000054007">
    <property type="component" value="Unassembled WGS sequence"/>
</dbReference>
<proteinExistence type="predicted"/>
<keyword evidence="2" id="KW-0808">Transferase</keyword>
<dbReference type="AlphaFoldDB" id="A0A0D7B2J2"/>